<feature type="signal peptide" evidence="1">
    <location>
        <begin position="1"/>
        <end position="23"/>
    </location>
</feature>
<dbReference type="OrthoDB" id="5772474at2"/>
<name>A0A3P3QCM9_9GAMM</name>
<dbReference type="RefSeq" id="WP_046519805.1">
    <property type="nucleotide sequence ID" value="NZ_LAVS01000018.1"/>
</dbReference>
<accession>A0A3P3QCM9</accession>
<keyword evidence="1" id="KW-0732">Signal</keyword>
<comment type="caution">
    <text evidence="2">The sequence shown here is derived from an EMBL/GenBank/DDBJ whole genome shotgun (WGS) entry which is preliminary data.</text>
</comment>
<gene>
    <name evidence="2" type="ORF">EIK76_16595</name>
</gene>
<evidence type="ECO:0000256" key="1">
    <source>
        <dbReference type="SAM" id="SignalP"/>
    </source>
</evidence>
<evidence type="ECO:0000313" key="2">
    <source>
        <dbReference type="EMBL" id="RRJ18838.1"/>
    </source>
</evidence>
<dbReference type="EMBL" id="RRCF01000006">
    <property type="protein sequence ID" value="RRJ18838.1"/>
    <property type="molecule type" value="Genomic_DNA"/>
</dbReference>
<organism evidence="2 3">
    <name type="scientific">Rheinheimera mesophila</name>
    <dbReference type="NCBI Taxonomy" id="1547515"/>
    <lineage>
        <taxon>Bacteria</taxon>
        <taxon>Pseudomonadati</taxon>
        <taxon>Pseudomonadota</taxon>
        <taxon>Gammaproteobacteria</taxon>
        <taxon>Chromatiales</taxon>
        <taxon>Chromatiaceae</taxon>
        <taxon>Rheinheimera</taxon>
    </lineage>
</organism>
<proteinExistence type="predicted"/>
<feature type="chain" id="PRO_5018540925" evidence="1">
    <location>
        <begin position="24"/>
        <end position="70"/>
    </location>
</feature>
<evidence type="ECO:0000313" key="3">
    <source>
        <dbReference type="Proteomes" id="UP000276260"/>
    </source>
</evidence>
<protein>
    <submittedName>
        <fullName evidence="2">Uncharacterized protein</fullName>
    </submittedName>
</protein>
<dbReference type="AlphaFoldDB" id="A0A3P3QCM9"/>
<dbReference type="Proteomes" id="UP000276260">
    <property type="component" value="Unassembled WGS sequence"/>
</dbReference>
<reference evidence="2 3" key="1">
    <citation type="submission" date="2018-11" db="EMBL/GenBank/DDBJ databases">
        <title>Draft genome analysis of Rheinheimera mesophila isolated from an industrial waste site.</title>
        <authorList>
            <person name="Yu Q."/>
            <person name="Qi Y."/>
            <person name="Zhang H."/>
            <person name="Lu Y."/>
            <person name="Pu J."/>
        </authorList>
    </citation>
    <scope>NUCLEOTIDE SEQUENCE [LARGE SCALE GENOMIC DNA]</scope>
    <source>
        <strain evidence="2 3">IITR13</strain>
    </source>
</reference>
<dbReference type="PROSITE" id="PS51257">
    <property type="entry name" value="PROKAR_LIPOPROTEIN"/>
    <property type="match status" value="1"/>
</dbReference>
<sequence length="70" mass="7826">MKAKLTGLTVLAMALVMTGCSSAPEYTYVIDQKTLEKQENSTRLSAHTGHVVWMNPPLRKVEKIQPEQPE</sequence>
<keyword evidence="3" id="KW-1185">Reference proteome</keyword>